<dbReference type="EMBL" id="JAIXMP010000041">
    <property type="protein sequence ID" value="KAI9247648.1"/>
    <property type="molecule type" value="Genomic_DNA"/>
</dbReference>
<keyword evidence="4" id="KW-1185">Reference proteome</keyword>
<protein>
    <submittedName>
        <fullName evidence="3">GDSL-like Lipase/Acylhydrolase-domain-containing protein</fullName>
    </submittedName>
</protein>
<dbReference type="SUPFAM" id="SSF52266">
    <property type="entry name" value="SGNH hydrolase"/>
    <property type="match status" value="1"/>
</dbReference>
<dbReference type="AlphaFoldDB" id="A0AAD5P8K3"/>
<accession>A0AAD5P8K3</accession>
<sequence>MFIISNGLILLFYTVITVTTGVLCYTVNCDSGPSSLFPSHVSKKVMSIPISPCYQGTYHSIVIFGDSWTANGRGPLKETSYEPGDYEGRMTNGPTWIEYLATFMGADLYDYAYSGATANNTLLPRSVPDIKQQIDEFYTKKPNLNNEDTLYIIWTGVNDVHDIYNKTSNQAEQHSLLNAIIDSISLEVNALQPTEQLIIMGLAPIQQLPLFSPPPGYTNALLDLIKTFNDKLQALSQNVNHQATRFIDTHIFFEKYLHSKEEYELIDTAHACVNDFEQCTASQFSYLWWDDWHPTTIAHQLIAADVFHILHNETSILK</sequence>
<dbReference type="InterPro" id="IPR051058">
    <property type="entry name" value="GDSL_Est/Lipase"/>
</dbReference>
<name>A0AAD5P8K3_9FUNG</name>
<dbReference type="CDD" id="cd01846">
    <property type="entry name" value="fatty_acyltransferase_like"/>
    <property type="match status" value="1"/>
</dbReference>
<evidence type="ECO:0000313" key="4">
    <source>
        <dbReference type="Proteomes" id="UP001209540"/>
    </source>
</evidence>
<evidence type="ECO:0000256" key="2">
    <source>
        <dbReference type="SAM" id="SignalP"/>
    </source>
</evidence>
<feature type="chain" id="PRO_5042053368" evidence="2">
    <location>
        <begin position="25"/>
        <end position="318"/>
    </location>
</feature>
<dbReference type="PANTHER" id="PTHR45648:SF22">
    <property type="entry name" value="GDSL LIPASE_ACYLHYDROLASE FAMILY PROTEIN (AFU_ORTHOLOGUE AFUA_4G14700)"/>
    <property type="match status" value="1"/>
</dbReference>
<dbReference type="Gene3D" id="3.40.50.1110">
    <property type="entry name" value="SGNH hydrolase"/>
    <property type="match status" value="1"/>
</dbReference>
<evidence type="ECO:0000256" key="1">
    <source>
        <dbReference type="ARBA" id="ARBA00022801"/>
    </source>
</evidence>
<evidence type="ECO:0000313" key="3">
    <source>
        <dbReference type="EMBL" id="KAI9247648.1"/>
    </source>
</evidence>
<dbReference type="GO" id="GO:0016788">
    <property type="term" value="F:hydrolase activity, acting on ester bonds"/>
    <property type="evidence" value="ECO:0007669"/>
    <property type="project" value="InterPro"/>
</dbReference>
<proteinExistence type="predicted"/>
<dbReference type="Proteomes" id="UP001209540">
    <property type="component" value="Unassembled WGS sequence"/>
</dbReference>
<dbReference type="Pfam" id="PF00657">
    <property type="entry name" value="Lipase_GDSL"/>
    <property type="match status" value="1"/>
</dbReference>
<dbReference type="InterPro" id="IPR036514">
    <property type="entry name" value="SGNH_hydro_sf"/>
</dbReference>
<keyword evidence="1" id="KW-0378">Hydrolase</keyword>
<keyword evidence="2" id="KW-0732">Signal</keyword>
<feature type="signal peptide" evidence="2">
    <location>
        <begin position="1"/>
        <end position="24"/>
    </location>
</feature>
<reference evidence="3" key="1">
    <citation type="journal article" date="2022" name="IScience">
        <title>Evolution of zygomycete secretomes and the origins of terrestrial fungal ecologies.</title>
        <authorList>
            <person name="Chang Y."/>
            <person name="Wang Y."/>
            <person name="Mondo S."/>
            <person name="Ahrendt S."/>
            <person name="Andreopoulos W."/>
            <person name="Barry K."/>
            <person name="Beard J."/>
            <person name="Benny G.L."/>
            <person name="Blankenship S."/>
            <person name="Bonito G."/>
            <person name="Cuomo C."/>
            <person name="Desiro A."/>
            <person name="Gervers K.A."/>
            <person name="Hundley H."/>
            <person name="Kuo A."/>
            <person name="LaButti K."/>
            <person name="Lang B.F."/>
            <person name="Lipzen A."/>
            <person name="O'Donnell K."/>
            <person name="Pangilinan J."/>
            <person name="Reynolds N."/>
            <person name="Sandor L."/>
            <person name="Smith M.E."/>
            <person name="Tsang A."/>
            <person name="Grigoriev I.V."/>
            <person name="Stajich J.E."/>
            <person name="Spatafora J.W."/>
        </authorList>
    </citation>
    <scope>NUCLEOTIDE SEQUENCE</scope>
    <source>
        <strain evidence="3">RSA 2281</strain>
    </source>
</reference>
<dbReference type="InterPro" id="IPR001087">
    <property type="entry name" value="GDSL"/>
</dbReference>
<dbReference type="PANTHER" id="PTHR45648">
    <property type="entry name" value="GDSL LIPASE/ACYLHYDROLASE FAMILY PROTEIN (AFU_ORTHOLOGUE AFUA_4G14700)"/>
    <property type="match status" value="1"/>
</dbReference>
<organism evidence="3 4">
    <name type="scientific">Phascolomyces articulosus</name>
    <dbReference type="NCBI Taxonomy" id="60185"/>
    <lineage>
        <taxon>Eukaryota</taxon>
        <taxon>Fungi</taxon>
        <taxon>Fungi incertae sedis</taxon>
        <taxon>Mucoromycota</taxon>
        <taxon>Mucoromycotina</taxon>
        <taxon>Mucoromycetes</taxon>
        <taxon>Mucorales</taxon>
        <taxon>Lichtheimiaceae</taxon>
        <taxon>Phascolomyces</taxon>
    </lineage>
</organism>
<comment type="caution">
    <text evidence="3">The sequence shown here is derived from an EMBL/GenBank/DDBJ whole genome shotgun (WGS) entry which is preliminary data.</text>
</comment>
<gene>
    <name evidence="3" type="ORF">BDA99DRAFT_609194</name>
</gene>
<reference evidence="3" key="2">
    <citation type="submission" date="2023-02" db="EMBL/GenBank/DDBJ databases">
        <authorList>
            <consortium name="DOE Joint Genome Institute"/>
            <person name="Mondo S.J."/>
            <person name="Chang Y."/>
            <person name="Wang Y."/>
            <person name="Ahrendt S."/>
            <person name="Andreopoulos W."/>
            <person name="Barry K."/>
            <person name="Beard J."/>
            <person name="Benny G.L."/>
            <person name="Blankenship S."/>
            <person name="Bonito G."/>
            <person name="Cuomo C."/>
            <person name="Desiro A."/>
            <person name="Gervers K.A."/>
            <person name="Hundley H."/>
            <person name="Kuo A."/>
            <person name="LaButti K."/>
            <person name="Lang B.F."/>
            <person name="Lipzen A."/>
            <person name="O'Donnell K."/>
            <person name="Pangilinan J."/>
            <person name="Reynolds N."/>
            <person name="Sandor L."/>
            <person name="Smith M.W."/>
            <person name="Tsang A."/>
            <person name="Grigoriev I.V."/>
            <person name="Stajich J.E."/>
            <person name="Spatafora J.W."/>
        </authorList>
    </citation>
    <scope>NUCLEOTIDE SEQUENCE</scope>
    <source>
        <strain evidence="3">RSA 2281</strain>
    </source>
</reference>